<keyword evidence="10" id="KW-0812">Transmembrane</keyword>
<keyword evidence="5 11" id="KW-0732">Signal</keyword>
<dbReference type="InterPro" id="IPR043325">
    <property type="entry name" value="LTSS"/>
</dbReference>
<evidence type="ECO:0000313" key="13">
    <source>
        <dbReference type="EMBL" id="BAT73679.1"/>
    </source>
</evidence>
<gene>
    <name evidence="13" type="primary">Vigan.01G119300</name>
    <name evidence="13" type="ORF">VIGAN_01119300</name>
</gene>
<dbReference type="FunFam" id="1.10.110.10:FF:000001">
    <property type="entry name" value="Bifunctional inhibitor/lipid-transfer protein/seed storage 2S albumin superfamily protein"/>
    <property type="match status" value="1"/>
</dbReference>
<feature type="transmembrane region" description="Helical" evidence="10">
    <location>
        <begin position="200"/>
        <end position="221"/>
    </location>
</feature>
<evidence type="ECO:0000256" key="10">
    <source>
        <dbReference type="SAM" id="Phobius"/>
    </source>
</evidence>
<dbReference type="Proteomes" id="UP000291084">
    <property type="component" value="Chromosome 1"/>
</dbReference>
<dbReference type="Pfam" id="PF14368">
    <property type="entry name" value="LTP_2"/>
    <property type="match status" value="1"/>
</dbReference>
<keyword evidence="14" id="KW-1185">Reference proteome</keyword>
<feature type="signal peptide" evidence="11">
    <location>
        <begin position="1"/>
        <end position="22"/>
    </location>
</feature>
<feature type="compositionally biased region" description="Low complexity" evidence="9">
    <location>
        <begin position="171"/>
        <end position="187"/>
    </location>
</feature>
<proteinExistence type="inferred from homology"/>
<comment type="subcellular location">
    <subcellularLocation>
        <location evidence="1">Cell membrane</location>
        <topology evidence="1">Lipid-anchor</topology>
        <topology evidence="1">GPI-anchor</topology>
    </subcellularLocation>
</comment>
<protein>
    <recommendedName>
        <fullName evidence="12">Bifunctional inhibitor/plant lipid transfer protein/seed storage helical domain-containing protein</fullName>
    </recommendedName>
</protein>
<evidence type="ECO:0000256" key="7">
    <source>
        <dbReference type="ARBA" id="ARBA00023180"/>
    </source>
</evidence>
<evidence type="ECO:0000256" key="1">
    <source>
        <dbReference type="ARBA" id="ARBA00004609"/>
    </source>
</evidence>
<keyword evidence="4" id="KW-0336">GPI-anchor</keyword>
<evidence type="ECO:0000256" key="5">
    <source>
        <dbReference type="ARBA" id="ARBA00022729"/>
    </source>
</evidence>
<evidence type="ECO:0000256" key="6">
    <source>
        <dbReference type="ARBA" id="ARBA00023157"/>
    </source>
</evidence>
<dbReference type="SUPFAM" id="SSF47699">
    <property type="entry name" value="Bifunctional inhibitor/lipid-transfer protein/seed storage 2S albumin"/>
    <property type="match status" value="1"/>
</dbReference>
<dbReference type="GO" id="GO:0098552">
    <property type="term" value="C:side of membrane"/>
    <property type="evidence" value="ECO:0007669"/>
    <property type="project" value="UniProtKB-KW"/>
</dbReference>
<dbReference type="CDD" id="cd00010">
    <property type="entry name" value="AAI_LTSS"/>
    <property type="match status" value="1"/>
</dbReference>
<dbReference type="InterPro" id="IPR036312">
    <property type="entry name" value="Bifun_inhib/LTP/seed_sf"/>
</dbReference>
<dbReference type="SMART" id="SM00499">
    <property type="entry name" value="AAI"/>
    <property type="match status" value="1"/>
</dbReference>
<reference evidence="13 14" key="1">
    <citation type="journal article" date="2015" name="Sci. Rep.">
        <title>The power of single molecule real-time sequencing technology in the de novo assembly of a eukaryotic genome.</title>
        <authorList>
            <person name="Sakai H."/>
            <person name="Naito K."/>
            <person name="Ogiso-Tanaka E."/>
            <person name="Takahashi Y."/>
            <person name="Iseki K."/>
            <person name="Muto C."/>
            <person name="Satou K."/>
            <person name="Teruya K."/>
            <person name="Shiroma A."/>
            <person name="Shimoji M."/>
            <person name="Hirano T."/>
            <person name="Itoh T."/>
            <person name="Kaga A."/>
            <person name="Tomooka N."/>
        </authorList>
    </citation>
    <scope>NUCLEOTIDE SEQUENCE [LARGE SCALE GENOMIC DNA]</scope>
    <source>
        <strain evidence="14">cv. Shumari</strain>
    </source>
</reference>
<dbReference type="AlphaFoldDB" id="A0A0S3QZA4"/>
<keyword evidence="7" id="KW-0325">Glycoprotein</keyword>
<sequence>MASTNLILSSILLLLLVGFATSDINQDRADCTDKLVGLVGCLTYASGEASAPTMDCCSGLKQVIDKSKRCLCVLIKDRDDPSLGLKINVTLALKLPEVCKTPTNITQCVGQFLRFFFLCIRIVIYESPFISYVPLPNFETLFLVSDLLHLQPNSPDAKVFEGFDKAQTNKTSPSSGPAGSATGTPSSGANKKYGGWGKKWVVTEVVCGILPLVFVSNLVLLMV</sequence>
<dbReference type="OrthoDB" id="1938537at2759"/>
<organism evidence="13 14">
    <name type="scientific">Vigna angularis var. angularis</name>
    <dbReference type="NCBI Taxonomy" id="157739"/>
    <lineage>
        <taxon>Eukaryota</taxon>
        <taxon>Viridiplantae</taxon>
        <taxon>Streptophyta</taxon>
        <taxon>Embryophyta</taxon>
        <taxon>Tracheophyta</taxon>
        <taxon>Spermatophyta</taxon>
        <taxon>Magnoliopsida</taxon>
        <taxon>eudicotyledons</taxon>
        <taxon>Gunneridae</taxon>
        <taxon>Pentapetalae</taxon>
        <taxon>rosids</taxon>
        <taxon>fabids</taxon>
        <taxon>Fabales</taxon>
        <taxon>Fabaceae</taxon>
        <taxon>Papilionoideae</taxon>
        <taxon>50 kb inversion clade</taxon>
        <taxon>NPAAA clade</taxon>
        <taxon>indigoferoid/millettioid clade</taxon>
        <taxon>Phaseoleae</taxon>
        <taxon>Vigna</taxon>
    </lineage>
</organism>
<name>A0A0S3QZA4_PHAAN</name>
<feature type="domain" description="Bifunctional inhibitor/plant lipid transfer protein/seed storage helical" evidence="12">
    <location>
        <begin position="31"/>
        <end position="108"/>
    </location>
</feature>
<evidence type="ECO:0000256" key="11">
    <source>
        <dbReference type="SAM" id="SignalP"/>
    </source>
</evidence>
<keyword evidence="3" id="KW-1003">Cell membrane</keyword>
<keyword evidence="10" id="KW-0472">Membrane</keyword>
<evidence type="ECO:0000259" key="12">
    <source>
        <dbReference type="SMART" id="SM00499"/>
    </source>
</evidence>
<dbReference type="Gene3D" id="1.10.110.10">
    <property type="entry name" value="Plant lipid-transfer and hydrophobic proteins"/>
    <property type="match status" value="1"/>
</dbReference>
<evidence type="ECO:0000313" key="14">
    <source>
        <dbReference type="Proteomes" id="UP000291084"/>
    </source>
</evidence>
<evidence type="ECO:0000256" key="4">
    <source>
        <dbReference type="ARBA" id="ARBA00022622"/>
    </source>
</evidence>
<dbReference type="InterPro" id="IPR016140">
    <property type="entry name" value="Bifunc_inhib/LTP/seed_store"/>
</dbReference>
<evidence type="ECO:0000256" key="9">
    <source>
        <dbReference type="SAM" id="MobiDB-lite"/>
    </source>
</evidence>
<accession>A0A0S3QZA4</accession>
<keyword evidence="6" id="KW-1015">Disulfide bond</keyword>
<keyword evidence="8" id="KW-0449">Lipoprotein</keyword>
<dbReference type="EMBL" id="AP015034">
    <property type="protein sequence ID" value="BAT73679.1"/>
    <property type="molecule type" value="Genomic_DNA"/>
</dbReference>
<dbReference type="GO" id="GO:0005886">
    <property type="term" value="C:plasma membrane"/>
    <property type="evidence" value="ECO:0007669"/>
    <property type="project" value="UniProtKB-SubCell"/>
</dbReference>
<dbReference type="PANTHER" id="PTHR33044">
    <property type="entry name" value="BIFUNCTIONAL INHIBITOR/LIPID-TRANSFER PROTEIN/SEED STORAGE 2S ALBUMIN SUPERFAMILY PROTEIN-RELATED"/>
    <property type="match status" value="1"/>
</dbReference>
<feature type="chain" id="PRO_5006616553" description="Bifunctional inhibitor/plant lipid transfer protein/seed storage helical domain-containing protein" evidence="11">
    <location>
        <begin position="23"/>
        <end position="223"/>
    </location>
</feature>
<evidence type="ECO:0000256" key="8">
    <source>
        <dbReference type="ARBA" id="ARBA00023288"/>
    </source>
</evidence>
<evidence type="ECO:0000256" key="2">
    <source>
        <dbReference type="ARBA" id="ARBA00009748"/>
    </source>
</evidence>
<feature type="region of interest" description="Disordered" evidence="9">
    <location>
        <begin position="167"/>
        <end position="187"/>
    </location>
</feature>
<comment type="similarity">
    <text evidence="2">Belongs to the plant LTP family.</text>
</comment>
<evidence type="ECO:0000256" key="3">
    <source>
        <dbReference type="ARBA" id="ARBA00022475"/>
    </source>
</evidence>
<keyword evidence="10" id="KW-1133">Transmembrane helix</keyword>